<feature type="region of interest" description="Disordered" evidence="1">
    <location>
        <begin position="82"/>
        <end position="116"/>
    </location>
</feature>
<name>A0A5B0SIT7_PUCGR</name>
<dbReference type="Proteomes" id="UP000325313">
    <property type="component" value="Unassembled WGS sequence"/>
</dbReference>
<proteinExistence type="predicted"/>
<accession>A0A5B0SIT7</accession>
<protein>
    <submittedName>
        <fullName evidence="2">Uncharacterized protein</fullName>
    </submittedName>
</protein>
<organism evidence="2 3">
    <name type="scientific">Puccinia graminis f. sp. tritici</name>
    <dbReference type="NCBI Taxonomy" id="56615"/>
    <lineage>
        <taxon>Eukaryota</taxon>
        <taxon>Fungi</taxon>
        <taxon>Dikarya</taxon>
        <taxon>Basidiomycota</taxon>
        <taxon>Pucciniomycotina</taxon>
        <taxon>Pucciniomycetes</taxon>
        <taxon>Pucciniales</taxon>
        <taxon>Pucciniaceae</taxon>
        <taxon>Puccinia</taxon>
    </lineage>
</organism>
<evidence type="ECO:0000313" key="2">
    <source>
        <dbReference type="EMBL" id="KAA1137680.1"/>
    </source>
</evidence>
<evidence type="ECO:0000256" key="1">
    <source>
        <dbReference type="SAM" id="MobiDB-lite"/>
    </source>
</evidence>
<dbReference type="AlphaFoldDB" id="A0A5B0SIT7"/>
<evidence type="ECO:0000313" key="3">
    <source>
        <dbReference type="Proteomes" id="UP000325313"/>
    </source>
</evidence>
<comment type="caution">
    <text evidence="2">The sequence shown here is derived from an EMBL/GenBank/DDBJ whole genome shotgun (WGS) entry which is preliminary data.</text>
</comment>
<dbReference type="EMBL" id="VDEP01000006">
    <property type="protein sequence ID" value="KAA1137680.1"/>
    <property type="molecule type" value="Genomic_DNA"/>
</dbReference>
<gene>
    <name evidence="2" type="ORF">PGTUg99_024595</name>
</gene>
<reference evidence="2 3" key="1">
    <citation type="submission" date="2019-05" db="EMBL/GenBank/DDBJ databases">
        <title>Emergence of the Ug99 lineage of the wheat stem rust pathogen through somatic hybridization.</title>
        <authorList>
            <person name="Li F."/>
            <person name="Upadhyaya N.M."/>
            <person name="Sperschneider J."/>
            <person name="Matny O."/>
            <person name="Nguyen-Phuc H."/>
            <person name="Mago R."/>
            <person name="Raley C."/>
            <person name="Miller M.E."/>
            <person name="Silverstein K.A.T."/>
            <person name="Henningsen E."/>
            <person name="Hirsch C.D."/>
            <person name="Visser B."/>
            <person name="Pretorius Z.A."/>
            <person name="Steffenson B.J."/>
            <person name="Schwessinger B."/>
            <person name="Dodds P.N."/>
            <person name="Figueroa M."/>
        </authorList>
    </citation>
    <scope>NUCLEOTIDE SEQUENCE [LARGE SCALE GENOMIC DNA]</scope>
    <source>
        <strain evidence="2 3">Ug99</strain>
    </source>
</reference>
<sequence length="116" mass="13381">MAFLENLVNIITLTAVNSFRLYFKELRLPLYFNKLRFLKTFDQAVISHHLGSHKENLVNIITSTAVNSFQLYFKELLDFDYSSRHSDSSRPSTKLIPPENQLTPSHQLPLGTQELA</sequence>